<feature type="transmembrane region" description="Helical" evidence="5">
    <location>
        <begin position="313"/>
        <end position="336"/>
    </location>
</feature>
<organism evidence="9 10">
    <name type="scientific">Natronomicrosphaera hydrolytica</name>
    <dbReference type="NCBI Taxonomy" id="3242702"/>
    <lineage>
        <taxon>Bacteria</taxon>
        <taxon>Pseudomonadati</taxon>
        <taxon>Planctomycetota</taxon>
        <taxon>Phycisphaerae</taxon>
        <taxon>Phycisphaerales</taxon>
        <taxon>Phycisphaeraceae</taxon>
        <taxon>Natronomicrosphaera</taxon>
    </lineage>
</organism>
<keyword evidence="4 5" id="KW-0472">Membrane</keyword>
<feature type="transmembrane region" description="Helical" evidence="5">
    <location>
        <begin position="171"/>
        <end position="193"/>
    </location>
</feature>
<keyword evidence="3 5" id="KW-1133">Transmembrane helix</keyword>
<comment type="function">
    <text evidence="5">NDH-1 shuttles electrons from NADH, via FMN and iron-sulfur (Fe-S) centers, to quinones in the respiratory chain. The immediate electron acceptor for the enzyme in this species is believed to be ubiquinone. Couples the redox reaction to proton translocation (for every two electrons transferred, four hydrogen ions are translocated across the cytoplasmic membrane), and thus conserves the redox energy in a proton gradient.</text>
</comment>
<dbReference type="RefSeq" id="WP_425344255.1">
    <property type="nucleotide sequence ID" value="NZ_JBGUBD010000002.1"/>
</dbReference>
<dbReference type="InterPro" id="IPR001750">
    <property type="entry name" value="ND/Mrp_TM"/>
</dbReference>
<comment type="subcellular location">
    <subcellularLocation>
        <location evidence="5">Cell membrane</location>
        <topology evidence="5">Multi-pass membrane protein</topology>
    </subcellularLocation>
    <subcellularLocation>
        <location evidence="1">Endomembrane system</location>
        <topology evidence="1">Multi-pass membrane protein</topology>
    </subcellularLocation>
    <subcellularLocation>
        <location evidence="6">Membrane</location>
        <topology evidence="6">Multi-pass membrane protein</topology>
    </subcellularLocation>
</comment>
<keyword evidence="10" id="KW-1185">Reference proteome</keyword>
<feature type="domain" description="NADH:quinone oxidoreductase/Mrp antiporter transmembrane" evidence="8">
    <location>
        <begin position="134"/>
        <end position="441"/>
    </location>
</feature>
<dbReference type="Proteomes" id="UP001575105">
    <property type="component" value="Unassembled WGS sequence"/>
</dbReference>
<proteinExistence type="inferred from homology"/>
<gene>
    <name evidence="5" type="primary">nuoN</name>
    <name evidence="9" type="ORF">ACERK3_03365</name>
</gene>
<evidence type="ECO:0000256" key="6">
    <source>
        <dbReference type="RuleBase" id="RU000320"/>
    </source>
</evidence>
<dbReference type="EC" id="7.1.1.-" evidence="5"/>
<feature type="transmembrane region" description="Helical" evidence="5">
    <location>
        <begin position="284"/>
        <end position="306"/>
    </location>
</feature>
<dbReference type="EMBL" id="JBGUBD010000002">
    <property type="protein sequence ID" value="MFA9477330.1"/>
    <property type="molecule type" value="Genomic_DNA"/>
</dbReference>
<dbReference type="InterPro" id="IPR003918">
    <property type="entry name" value="NADH_UbQ_OxRdtase"/>
</dbReference>
<keyword evidence="5" id="KW-0874">Quinone</keyword>
<feature type="transmembrane region" description="Helical" evidence="5">
    <location>
        <begin position="115"/>
        <end position="132"/>
    </location>
</feature>
<comment type="caution">
    <text evidence="9">The sequence shown here is derived from an EMBL/GenBank/DDBJ whole genome shotgun (WGS) entry which is preliminary data.</text>
</comment>
<sequence>MEEMLAKFASLWPEIALLVGAGLCLITGLHRNPAVRQATVWVAAASLVVAGILIAITGVPYSEFGFGAMTVYIKYAAVVIGLLLLMVSAGVPEQVRQNRLAESAKSFDPGNSTRGEFYAFFLMTIVGVMITAGADDLVWLFLALELTSLPTYVMVATARDRITAQESAVKYFFLGAMSAAVFLYGFTLIYGATGFTNFVEIAAIAQEQAAAGQLSPLLTAGLVLSILGICFKIAAFPMHFYAADVYQGATTAVTTLLAFVPKTAGFIALIYIVSLVGWDPLPPVIVGLLWGLAAITMTVGNVLALLQTNVKRVLAYSSIAHSGYMLVGLLAGPAVVGGSSLNNGIAALLFYLVAYGLATIASFGVLGCLRARGDEAETYDDIAGLWQRSPALAGVLVLSVISLLGLPPLVGFLGKLYLIGAAYTGGYIWLIIVLVINSAISAAYYLAIANAAFFGKPSPHVTFSKAPARGLASGVAAVLAVVLGVAGMQLVDFAHASTIITPTTEQAVEVDDRPTGAAQSADEREAESPYVLQQSQPQQPSISSAAATSAPATCCLIASCCENDATSRSADTR</sequence>
<accession>A0ABV4U153</accession>
<evidence type="ECO:0000313" key="9">
    <source>
        <dbReference type="EMBL" id="MFA9477330.1"/>
    </source>
</evidence>
<keyword evidence="5" id="KW-0830">Ubiquinone</keyword>
<keyword evidence="2 5" id="KW-0812">Transmembrane</keyword>
<evidence type="ECO:0000259" key="8">
    <source>
        <dbReference type="Pfam" id="PF00361"/>
    </source>
</evidence>
<comment type="subunit">
    <text evidence="5">NDH-1 is composed of 14 different subunits. Subunits NuoA, H, J, K, L, M, N constitute the membrane sector of the complex.</text>
</comment>
<keyword evidence="5" id="KW-0813">Transport</keyword>
<evidence type="ECO:0000313" key="10">
    <source>
        <dbReference type="Proteomes" id="UP001575105"/>
    </source>
</evidence>
<comment type="catalytic activity">
    <reaction evidence="5">
        <text>a quinone + NADH + 5 H(+)(in) = a quinol + NAD(+) + 4 H(+)(out)</text>
        <dbReference type="Rhea" id="RHEA:57888"/>
        <dbReference type="ChEBI" id="CHEBI:15378"/>
        <dbReference type="ChEBI" id="CHEBI:24646"/>
        <dbReference type="ChEBI" id="CHEBI:57540"/>
        <dbReference type="ChEBI" id="CHEBI:57945"/>
        <dbReference type="ChEBI" id="CHEBI:132124"/>
    </reaction>
</comment>
<feature type="transmembrane region" description="Helical" evidence="5">
    <location>
        <begin position="213"/>
        <end position="235"/>
    </location>
</feature>
<feature type="transmembrane region" description="Helical" evidence="5">
    <location>
        <begin position="38"/>
        <end position="59"/>
    </location>
</feature>
<feature type="transmembrane region" description="Helical" evidence="5">
    <location>
        <begin position="390"/>
        <end position="414"/>
    </location>
</feature>
<dbReference type="InterPro" id="IPR010096">
    <property type="entry name" value="NADH-Q_OxRdtase_suN/2"/>
</dbReference>
<dbReference type="PANTHER" id="PTHR22773">
    <property type="entry name" value="NADH DEHYDROGENASE"/>
    <property type="match status" value="1"/>
</dbReference>
<feature type="compositionally biased region" description="Low complexity" evidence="7">
    <location>
        <begin position="533"/>
        <end position="544"/>
    </location>
</feature>
<evidence type="ECO:0000256" key="5">
    <source>
        <dbReference type="HAMAP-Rule" id="MF_00445"/>
    </source>
</evidence>
<dbReference type="HAMAP" id="MF_00445">
    <property type="entry name" value="NDH1_NuoN_1"/>
    <property type="match status" value="1"/>
</dbReference>
<evidence type="ECO:0000256" key="3">
    <source>
        <dbReference type="ARBA" id="ARBA00022989"/>
    </source>
</evidence>
<evidence type="ECO:0000256" key="2">
    <source>
        <dbReference type="ARBA" id="ARBA00022692"/>
    </source>
</evidence>
<keyword evidence="5" id="KW-1278">Translocase</keyword>
<protein>
    <recommendedName>
        <fullName evidence="5">NADH-quinone oxidoreductase subunit N</fullName>
        <ecNumber evidence="5">7.1.1.-</ecNumber>
    </recommendedName>
    <alternativeName>
        <fullName evidence="5">NADH dehydrogenase I subunit N</fullName>
    </alternativeName>
    <alternativeName>
        <fullName evidence="5">NDH-1 subunit N</fullName>
    </alternativeName>
</protein>
<feature type="transmembrane region" description="Helical" evidence="5">
    <location>
        <begin position="6"/>
        <end position="26"/>
    </location>
</feature>
<feature type="region of interest" description="Disordered" evidence="7">
    <location>
        <begin position="509"/>
        <end position="544"/>
    </location>
</feature>
<feature type="transmembrane region" description="Helical" evidence="5">
    <location>
        <begin position="138"/>
        <end position="159"/>
    </location>
</feature>
<reference evidence="9 10" key="1">
    <citation type="submission" date="2024-08" db="EMBL/GenBank/DDBJ databases">
        <title>Whole-genome sequencing of halo(alkali)philic microorganisms from hypersaline lakes.</title>
        <authorList>
            <person name="Sorokin D.Y."/>
            <person name="Merkel A.Y."/>
            <person name="Messina E."/>
            <person name="Yakimov M."/>
        </authorList>
    </citation>
    <scope>NUCLEOTIDE SEQUENCE [LARGE SCALE GENOMIC DNA]</scope>
    <source>
        <strain evidence="9 10">AB-hyl4</strain>
    </source>
</reference>
<comment type="similarity">
    <text evidence="5">Belongs to the complex I subunit 2 family.</text>
</comment>
<keyword evidence="5" id="KW-0520">NAD</keyword>
<feature type="transmembrane region" description="Helical" evidence="5">
    <location>
        <begin position="256"/>
        <end position="278"/>
    </location>
</feature>
<evidence type="ECO:0000256" key="7">
    <source>
        <dbReference type="SAM" id="MobiDB-lite"/>
    </source>
</evidence>
<feature type="transmembrane region" description="Helical" evidence="5">
    <location>
        <begin position="470"/>
        <end position="491"/>
    </location>
</feature>
<dbReference type="PRINTS" id="PR01437">
    <property type="entry name" value="NUOXDRDTASE4"/>
</dbReference>
<feature type="transmembrane region" description="Helical" evidence="5">
    <location>
        <begin position="348"/>
        <end position="369"/>
    </location>
</feature>
<keyword evidence="5" id="KW-1003">Cell membrane</keyword>
<evidence type="ECO:0000256" key="4">
    <source>
        <dbReference type="ARBA" id="ARBA00023136"/>
    </source>
</evidence>
<feature type="transmembrane region" description="Helical" evidence="5">
    <location>
        <begin position="71"/>
        <end position="91"/>
    </location>
</feature>
<feature type="transmembrane region" description="Helical" evidence="5">
    <location>
        <begin position="426"/>
        <end position="449"/>
    </location>
</feature>
<name>A0ABV4U153_9BACT</name>
<evidence type="ECO:0000256" key="1">
    <source>
        <dbReference type="ARBA" id="ARBA00004127"/>
    </source>
</evidence>
<dbReference type="Pfam" id="PF00361">
    <property type="entry name" value="Proton_antipo_M"/>
    <property type="match status" value="1"/>
</dbReference>